<sequence length="80" mass="9059">MPLVGLEHLRNAQRKTAVRAVDDAQYDARRDAAPRQPSLRPLAGDDPRLDLLLELWDRLDWDGRQRLLEAAEDIAGEGDD</sequence>
<evidence type="ECO:0000256" key="1">
    <source>
        <dbReference type="SAM" id="MobiDB-lite"/>
    </source>
</evidence>
<protein>
    <submittedName>
        <fullName evidence="2">Uncharacterized protein</fullName>
    </submittedName>
</protein>
<organism evidence="2">
    <name type="scientific">Schlesneria paludicola</name>
    <dbReference type="NCBI Taxonomy" id="360056"/>
    <lineage>
        <taxon>Bacteria</taxon>
        <taxon>Pseudomonadati</taxon>
        <taxon>Planctomycetota</taxon>
        <taxon>Planctomycetia</taxon>
        <taxon>Planctomycetales</taxon>
        <taxon>Planctomycetaceae</taxon>
        <taxon>Schlesneria</taxon>
    </lineage>
</organism>
<feature type="compositionally biased region" description="Basic and acidic residues" evidence="1">
    <location>
        <begin position="22"/>
        <end position="33"/>
    </location>
</feature>
<dbReference type="EMBL" id="DSVQ01000001">
    <property type="protein sequence ID" value="HGT37703.1"/>
    <property type="molecule type" value="Genomic_DNA"/>
</dbReference>
<accession>A0A7C4QLV1</accession>
<reference evidence="2" key="1">
    <citation type="journal article" date="2020" name="mSystems">
        <title>Genome- and Community-Level Interaction Insights into Carbon Utilization and Element Cycling Functions of Hydrothermarchaeota in Hydrothermal Sediment.</title>
        <authorList>
            <person name="Zhou Z."/>
            <person name="Liu Y."/>
            <person name="Xu W."/>
            <person name="Pan J."/>
            <person name="Luo Z.H."/>
            <person name="Li M."/>
        </authorList>
    </citation>
    <scope>NUCLEOTIDE SEQUENCE [LARGE SCALE GENOMIC DNA]</scope>
    <source>
        <strain evidence="2">SpSt-508</strain>
    </source>
</reference>
<gene>
    <name evidence="2" type="ORF">ENS64_00295</name>
</gene>
<evidence type="ECO:0000313" key="2">
    <source>
        <dbReference type="EMBL" id="HGT37703.1"/>
    </source>
</evidence>
<dbReference type="AlphaFoldDB" id="A0A7C4QLV1"/>
<comment type="caution">
    <text evidence="2">The sequence shown here is derived from an EMBL/GenBank/DDBJ whole genome shotgun (WGS) entry which is preliminary data.</text>
</comment>
<proteinExistence type="predicted"/>
<name>A0A7C4QLV1_9PLAN</name>
<feature type="region of interest" description="Disordered" evidence="1">
    <location>
        <begin position="22"/>
        <end position="45"/>
    </location>
</feature>